<dbReference type="Gene3D" id="2.40.50.100">
    <property type="match status" value="1"/>
</dbReference>
<name>A0A367J463_RHIAZ</name>
<dbReference type="GO" id="GO:0005634">
    <property type="term" value="C:nucleus"/>
    <property type="evidence" value="ECO:0007669"/>
    <property type="project" value="TreeGrafter"/>
</dbReference>
<reference evidence="4 5" key="1">
    <citation type="journal article" date="2018" name="G3 (Bethesda)">
        <title>Phylogenetic and Phylogenomic Definition of Rhizopus Species.</title>
        <authorList>
            <person name="Gryganskyi A.P."/>
            <person name="Golan J."/>
            <person name="Dolatabadi S."/>
            <person name="Mondo S."/>
            <person name="Robb S."/>
            <person name="Idnurm A."/>
            <person name="Muszewska A."/>
            <person name="Steczkiewicz K."/>
            <person name="Masonjones S."/>
            <person name="Liao H.L."/>
            <person name="Gajdeczka M.T."/>
            <person name="Anike F."/>
            <person name="Vuek A."/>
            <person name="Anishchenko I.M."/>
            <person name="Voigt K."/>
            <person name="de Hoog G.S."/>
            <person name="Smith M.E."/>
            <person name="Heitman J."/>
            <person name="Vilgalys R."/>
            <person name="Stajich J.E."/>
        </authorList>
    </citation>
    <scope>NUCLEOTIDE SEQUENCE [LARGE SCALE GENOMIC DNA]</scope>
    <source>
        <strain evidence="4 5">CBS 357.93</strain>
    </source>
</reference>
<dbReference type="STRING" id="86630.A0A367J463"/>
<dbReference type="PANTHER" id="PTHR13651:SF0">
    <property type="entry name" value="PROTEIN ABITRAM"/>
    <property type="match status" value="1"/>
</dbReference>
<accession>A0A367J463</accession>
<keyword evidence="5" id="KW-1185">Reference proteome</keyword>
<dbReference type="InterPro" id="IPR011053">
    <property type="entry name" value="Single_hybrid_motif"/>
</dbReference>
<evidence type="ECO:0000313" key="5">
    <source>
        <dbReference type="Proteomes" id="UP000252139"/>
    </source>
</evidence>
<dbReference type="InterPro" id="IPR033753">
    <property type="entry name" value="GCV_H/Fam206"/>
</dbReference>
<comment type="caution">
    <text evidence="4">The sequence shown here is derived from an EMBL/GenBank/DDBJ whole genome shotgun (WGS) entry which is preliminary data.</text>
</comment>
<dbReference type="AlphaFoldDB" id="A0A367J463"/>
<organism evidence="4 5">
    <name type="scientific">Rhizopus azygosporus</name>
    <name type="common">Rhizopus microsporus var. azygosporus</name>
    <dbReference type="NCBI Taxonomy" id="86630"/>
    <lineage>
        <taxon>Eukaryota</taxon>
        <taxon>Fungi</taxon>
        <taxon>Fungi incertae sedis</taxon>
        <taxon>Mucoromycota</taxon>
        <taxon>Mucoromycotina</taxon>
        <taxon>Mucoromycetes</taxon>
        <taxon>Mucorales</taxon>
        <taxon>Mucorineae</taxon>
        <taxon>Rhizopodaceae</taxon>
        <taxon>Rhizopus</taxon>
    </lineage>
</organism>
<comment type="similarity">
    <text evidence="1">Belongs to the ABITRAM family.</text>
</comment>
<dbReference type="Proteomes" id="UP000252139">
    <property type="component" value="Unassembled WGS sequence"/>
</dbReference>
<dbReference type="InterPro" id="IPR039169">
    <property type="entry name" value="Abitram"/>
</dbReference>
<proteinExistence type="inferred from homology"/>
<dbReference type="OrthoDB" id="48130at2759"/>
<evidence type="ECO:0000256" key="2">
    <source>
        <dbReference type="ARBA" id="ARBA00019325"/>
    </source>
</evidence>
<dbReference type="EMBL" id="PJQL01002313">
    <property type="protein sequence ID" value="RCH84629.1"/>
    <property type="molecule type" value="Genomic_DNA"/>
</dbReference>
<sequence length="155" mass="17675">MSTTTTTATNDAYDAQPFMELTAEWNKDPNAYLKRYYTLYYKKEDNLYVRQAPNKICVLGLLEASADSIKSIKFNTDLIGQNIKKNTVLCELTGSDDQTRSVQAFMDGKLLEFNTALTDNLDLLFNRSLDYGFLAVIMPKHENSSIQLQEYQTDV</sequence>
<dbReference type="SUPFAM" id="SSF51230">
    <property type="entry name" value="Single hybrid motif"/>
    <property type="match status" value="1"/>
</dbReference>
<evidence type="ECO:0000256" key="3">
    <source>
        <dbReference type="ARBA" id="ARBA00030463"/>
    </source>
</evidence>
<dbReference type="PANTHER" id="PTHR13651">
    <property type="entry name" value="PROTEIN ABITRAM"/>
    <property type="match status" value="1"/>
</dbReference>
<gene>
    <name evidence="4" type="ORF">CU097_008018</name>
</gene>
<evidence type="ECO:0000313" key="4">
    <source>
        <dbReference type="EMBL" id="RCH84629.1"/>
    </source>
</evidence>
<dbReference type="Pfam" id="PF01597">
    <property type="entry name" value="GCV_H"/>
    <property type="match status" value="1"/>
</dbReference>
<evidence type="ECO:0000256" key="1">
    <source>
        <dbReference type="ARBA" id="ARBA00010764"/>
    </source>
</evidence>
<protein>
    <recommendedName>
        <fullName evidence="2">Protein Abitram</fullName>
    </recommendedName>
    <alternativeName>
        <fullName evidence="3">Actin-binding transcription modulator</fullName>
    </alternativeName>
</protein>